<name>A0A812B1B5_ACAPH</name>
<sequence length="265" mass="29030">MLVDSDKKGGMEIPANKAYLPFIVIVHLKKAVDTCQNLNVHKQFTGLVKIRIWERPYKCTICGFAFSRHDHLVKHNQPNKGRRKLSCVPQAGLKTEPEAELPMVTTPVAMTTESGEIVIAQAQVQAQPQQLPQPSQTQQAVSHVEVLNQQLVTTATPTTATTATDNIVTPTTLSLQTANTNGTIEIISQPQQQQIYQTISTPGSANTVQVYPVTQIFPTTFQVSPTTAQIFPTTIQMNATTAQIIPLQMYPITTQIAAASVYPKQ</sequence>
<evidence type="ECO:0000256" key="6">
    <source>
        <dbReference type="ARBA" id="ARBA00023242"/>
    </source>
</evidence>
<gene>
    <name evidence="9" type="ORF">SPHA_8458</name>
</gene>
<dbReference type="AlphaFoldDB" id="A0A812B1B5"/>
<evidence type="ECO:0000256" key="5">
    <source>
        <dbReference type="ARBA" id="ARBA00022833"/>
    </source>
</evidence>
<dbReference type="OrthoDB" id="8995410at2759"/>
<evidence type="ECO:0000256" key="7">
    <source>
        <dbReference type="PROSITE-ProRule" id="PRU00042"/>
    </source>
</evidence>
<evidence type="ECO:0000256" key="1">
    <source>
        <dbReference type="ARBA" id="ARBA00004123"/>
    </source>
</evidence>
<evidence type="ECO:0000259" key="8">
    <source>
        <dbReference type="PROSITE" id="PS50157"/>
    </source>
</evidence>
<organism evidence="9 10">
    <name type="scientific">Acanthosepion pharaonis</name>
    <name type="common">Pharaoh cuttlefish</name>
    <name type="synonym">Sepia pharaonis</name>
    <dbReference type="NCBI Taxonomy" id="158019"/>
    <lineage>
        <taxon>Eukaryota</taxon>
        <taxon>Metazoa</taxon>
        <taxon>Spiralia</taxon>
        <taxon>Lophotrochozoa</taxon>
        <taxon>Mollusca</taxon>
        <taxon>Cephalopoda</taxon>
        <taxon>Coleoidea</taxon>
        <taxon>Decapodiformes</taxon>
        <taxon>Sepiida</taxon>
        <taxon>Sepiina</taxon>
        <taxon>Sepiidae</taxon>
        <taxon>Acanthosepion</taxon>
    </lineage>
</organism>
<dbReference type="Proteomes" id="UP000597762">
    <property type="component" value="Unassembled WGS sequence"/>
</dbReference>
<comment type="subcellular location">
    <subcellularLocation>
        <location evidence="1">Nucleus</location>
    </subcellularLocation>
</comment>
<keyword evidence="6" id="KW-0539">Nucleus</keyword>
<dbReference type="GO" id="GO:0008270">
    <property type="term" value="F:zinc ion binding"/>
    <property type="evidence" value="ECO:0007669"/>
    <property type="project" value="UniProtKB-KW"/>
</dbReference>
<dbReference type="Gene3D" id="3.30.160.60">
    <property type="entry name" value="Classic Zinc Finger"/>
    <property type="match status" value="1"/>
</dbReference>
<evidence type="ECO:0000313" key="9">
    <source>
        <dbReference type="EMBL" id="CAE1165438.1"/>
    </source>
</evidence>
<dbReference type="GO" id="GO:0005634">
    <property type="term" value="C:nucleus"/>
    <property type="evidence" value="ECO:0007669"/>
    <property type="project" value="UniProtKB-SubCell"/>
</dbReference>
<dbReference type="SUPFAM" id="SSF57667">
    <property type="entry name" value="beta-beta-alpha zinc fingers"/>
    <property type="match status" value="1"/>
</dbReference>
<comment type="caution">
    <text evidence="9">The sequence shown here is derived from an EMBL/GenBank/DDBJ whole genome shotgun (WGS) entry which is preliminary data.</text>
</comment>
<dbReference type="EMBL" id="CAHIKZ030000273">
    <property type="protein sequence ID" value="CAE1165438.1"/>
    <property type="molecule type" value="Genomic_DNA"/>
</dbReference>
<protein>
    <submittedName>
        <fullName evidence="9">KRAB</fullName>
    </submittedName>
</protein>
<accession>A0A812B1B5</accession>
<evidence type="ECO:0000256" key="4">
    <source>
        <dbReference type="ARBA" id="ARBA00022771"/>
    </source>
</evidence>
<keyword evidence="10" id="KW-1185">Reference proteome</keyword>
<evidence type="ECO:0000313" key="10">
    <source>
        <dbReference type="Proteomes" id="UP000597762"/>
    </source>
</evidence>
<keyword evidence="2" id="KW-0479">Metal-binding</keyword>
<evidence type="ECO:0000256" key="3">
    <source>
        <dbReference type="ARBA" id="ARBA00022737"/>
    </source>
</evidence>
<dbReference type="InterPro" id="IPR013087">
    <property type="entry name" value="Znf_C2H2_type"/>
</dbReference>
<dbReference type="FunFam" id="3.30.160.60:FF:000145">
    <property type="entry name" value="Zinc finger protein 574"/>
    <property type="match status" value="1"/>
</dbReference>
<dbReference type="InterPro" id="IPR036236">
    <property type="entry name" value="Znf_C2H2_sf"/>
</dbReference>
<proteinExistence type="predicted"/>
<feature type="domain" description="C2H2-type" evidence="8">
    <location>
        <begin position="57"/>
        <end position="84"/>
    </location>
</feature>
<evidence type="ECO:0000256" key="2">
    <source>
        <dbReference type="ARBA" id="ARBA00022723"/>
    </source>
</evidence>
<reference evidence="9" key="1">
    <citation type="submission" date="2021-01" db="EMBL/GenBank/DDBJ databases">
        <authorList>
            <person name="Li R."/>
            <person name="Bekaert M."/>
        </authorList>
    </citation>
    <scope>NUCLEOTIDE SEQUENCE</scope>
    <source>
        <strain evidence="9">Farmed</strain>
    </source>
</reference>
<keyword evidence="5" id="KW-0862">Zinc</keyword>
<dbReference type="PROSITE" id="PS50157">
    <property type="entry name" value="ZINC_FINGER_C2H2_2"/>
    <property type="match status" value="1"/>
</dbReference>
<keyword evidence="4 7" id="KW-0863">Zinc-finger</keyword>
<keyword evidence="3" id="KW-0677">Repeat</keyword>